<evidence type="ECO:0000256" key="2">
    <source>
        <dbReference type="ARBA" id="ARBA00023015"/>
    </source>
</evidence>
<dbReference type="PANTHER" id="PTHR30146:SF95">
    <property type="entry name" value="RIBOSE OPERON REPRESSOR"/>
    <property type="match status" value="1"/>
</dbReference>
<keyword evidence="4" id="KW-0804">Transcription</keyword>
<protein>
    <submittedName>
        <fullName evidence="6">LacI family transcriptional regulator</fullName>
    </submittedName>
</protein>
<gene>
    <name evidence="6" type="ORF">HNR44_003427</name>
</gene>
<dbReference type="GO" id="GO:0000976">
    <property type="term" value="F:transcription cis-regulatory region binding"/>
    <property type="evidence" value="ECO:0007669"/>
    <property type="project" value="TreeGrafter"/>
</dbReference>
<dbReference type="AlphaFoldDB" id="A0A841PRJ8"/>
<dbReference type="Gene3D" id="1.10.260.40">
    <property type="entry name" value="lambda repressor-like DNA-binding domains"/>
    <property type="match status" value="1"/>
</dbReference>
<sequence length="331" mass="37172">MVTIKDVARRANVSVATVSRVLNQNGYVSEDASRIVLQTIKEMNYRPNAVARTLYKKTSNMIGLIVPDIENPFFPELARAVEDVANLYGYTVVLCNSDQDVEKEQRYVEALKQKYVDGLIMTSHQSQFNDYVDENIPIIALDRIGDERLTTVVANNYEGGRQAAHYLKEKGAKSLAHIRGPKGIASADERYRGFLDYVMENELEYVVEECSFQLSPAERLAARFYDEYPQADGVFASNDVVAAGFLKVALKRGIPVPDQLQLIGFDGISFGHMMYPELTTVAQPIYEMGALASRLCIKLIEGKEIDQSKNDPESFFHQLPVYMVEGDTTKK</sequence>
<keyword evidence="1" id="KW-0678">Repressor</keyword>
<evidence type="ECO:0000313" key="6">
    <source>
        <dbReference type="EMBL" id="MBB6451420.1"/>
    </source>
</evidence>
<dbReference type="Pfam" id="PF00356">
    <property type="entry name" value="LacI"/>
    <property type="match status" value="1"/>
</dbReference>
<name>A0A841PRJ8_9BACL</name>
<evidence type="ECO:0000313" key="7">
    <source>
        <dbReference type="Proteomes" id="UP000568839"/>
    </source>
</evidence>
<evidence type="ECO:0000256" key="3">
    <source>
        <dbReference type="ARBA" id="ARBA00023125"/>
    </source>
</evidence>
<accession>A0A841PRJ8</accession>
<dbReference type="InterPro" id="IPR010982">
    <property type="entry name" value="Lambda_DNA-bd_dom_sf"/>
</dbReference>
<proteinExistence type="predicted"/>
<dbReference type="Gene3D" id="3.40.50.2300">
    <property type="match status" value="2"/>
</dbReference>
<dbReference type="Proteomes" id="UP000568839">
    <property type="component" value="Unassembled WGS sequence"/>
</dbReference>
<feature type="domain" description="HTH lacI-type" evidence="5">
    <location>
        <begin position="2"/>
        <end position="56"/>
    </location>
</feature>
<evidence type="ECO:0000256" key="1">
    <source>
        <dbReference type="ARBA" id="ARBA00022491"/>
    </source>
</evidence>
<organism evidence="6 7">
    <name type="scientific">Geomicrobium halophilum</name>
    <dbReference type="NCBI Taxonomy" id="549000"/>
    <lineage>
        <taxon>Bacteria</taxon>
        <taxon>Bacillati</taxon>
        <taxon>Bacillota</taxon>
        <taxon>Bacilli</taxon>
        <taxon>Bacillales</taxon>
        <taxon>Geomicrobium</taxon>
    </lineage>
</organism>
<dbReference type="SUPFAM" id="SSF47413">
    <property type="entry name" value="lambda repressor-like DNA-binding domains"/>
    <property type="match status" value="1"/>
</dbReference>
<dbReference type="CDD" id="cd01392">
    <property type="entry name" value="HTH_LacI"/>
    <property type="match status" value="1"/>
</dbReference>
<dbReference type="Pfam" id="PF00532">
    <property type="entry name" value="Peripla_BP_1"/>
    <property type="match status" value="1"/>
</dbReference>
<dbReference type="InterPro" id="IPR000843">
    <property type="entry name" value="HTH_LacI"/>
</dbReference>
<dbReference type="PANTHER" id="PTHR30146">
    <property type="entry name" value="LACI-RELATED TRANSCRIPTIONAL REPRESSOR"/>
    <property type="match status" value="1"/>
</dbReference>
<evidence type="ECO:0000256" key="4">
    <source>
        <dbReference type="ARBA" id="ARBA00023163"/>
    </source>
</evidence>
<dbReference type="PROSITE" id="PS50932">
    <property type="entry name" value="HTH_LACI_2"/>
    <property type="match status" value="1"/>
</dbReference>
<dbReference type="SMART" id="SM00354">
    <property type="entry name" value="HTH_LACI"/>
    <property type="match status" value="1"/>
</dbReference>
<dbReference type="RefSeq" id="WP_184405543.1">
    <property type="nucleotide sequence ID" value="NZ_JACHHJ010000006.1"/>
</dbReference>
<dbReference type="SUPFAM" id="SSF53822">
    <property type="entry name" value="Periplasmic binding protein-like I"/>
    <property type="match status" value="1"/>
</dbReference>
<dbReference type="PROSITE" id="PS00356">
    <property type="entry name" value="HTH_LACI_1"/>
    <property type="match status" value="1"/>
</dbReference>
<dbReference type="GO" id="GO:0003700">
    <property type="term" value="F:DNA-binding transcription factor activity"/>
    <property type="evidence" value="ECO:0007669"/>
    <property type="project" value="TreeGrafter"/>
</dbReference>
<keyword evidence="7" id="KW-1185">Reference proteome</keyword>
<keyword evidence="2" id="KW-0805">Transcription regulation</keyword>
<dbReference type="CDD" id="cd06291">
    <property type="entry name" value="PBP1_Qymf-like"/>
    <property type="match status" value="1"/>
</dbReference>
<reference evidence="6 7" key="1">
    <citation type="submission" date="2020-08" db="EMBL/GenBank/DDBJ databases">
        <title>Genomic Encyclopedia of Type Strains, Phase IV (KMG-IV): sequencing the most valuable type-strain genomes for metagenomic binning, comparative biology and taxonomic classification.</title>
        <authorList>
            <person name="Goeker M."/>
        </authorList>
    </citation>
    <scope>NUCLEOTIDE SEQUENCE [LARGE SCALE GENOMIC DNA]</scope>
    <source>
        <strain evidence="6 7">DSM 21769</strain>
    </source>
</reference>
<evidence type="ECO:0000259" key="5">
    <source>
        <dbReference type="PROSITE" id="PS50932"/>
    </source>
</evidence>
<keyword evidence="3" id="KW-0238">DNA-binding</keyword>
<dbReference type="InterPro" id="IPR001761">
    <property type="entry name" value="Peripla_BP/Lac1_sug-bd_dom"/>
</dbReference>
<dbReference type="EMBL" id="JACHHJ010000006">
    <property type="protein sequence ID" value="MBB6451420.1"/>
    <property type="molecule type" value="Genomic_DNA"/>
</dbReference>
<dbReference type="InterPro" id="IPR028082">
    <property type="entry name" value="Peripla_BP_I"/>
</dbReference>
<comment type="caution">
    <text evidence="6">The sequence shown here is derived from an EMBL/GenBank/DDBJ whole genome shotgun (WGS) entry which is preliminary data.</text>
</comment>
<dbReference type="PRINTS" id="PR00036">
    <property type="entry name" value="HTHLACI"/>
</dbReference>